<dbReference type="InterPro" id="IPR004903">
    <property type="entry name" value="S-layer_prot"/>
</dbReference>
<dbReference type="GeneID" id="99757764"/>
<dbReference type="GO" id="GO:0030115">
    <property type="term" value="C:S-layer"/>
    <property type="evidence" value="ECO:0007669"/>
    <property type="project" value="InterPro"/>
</dbReference>
<dbReference type="Pfam" id="PF03217">
    <property type="entry name" value="SlpA"/>
    <property type="match status" value="1"/>
</dbReference>
<dbReference type="RefSeq" id="WP_014918066.1">
    <property type="nucleotide sequence ID" value="NZ_CP019581.1"/>
</dbReference>
<accession>A0A3Q8SW77</accession>
<evidence type="ECO:0000313" key="3">
    <source>
        <dbReference type="Proteomes" id="UP000267945"/>
    </source>
</evidence>
<feature type="domain" description="S-layer protein C-terminal" evidence="1">
    <location>
        <begin position="293"/>
        <end position="359"/>
    </location>
</feature>
<reference evidence="2 3" key="1">
    <citation type="submission" date="2017-02" db="EMBL/GenBank/DDBJ databases">
        <title>Complete genome sequence of Lactobacillus helveticus.</title>
        <authorList>
            <person name="Kim J.F."/>
            <person name="Chung Y."/>
            <person name="Kwak M."/>
        </authorList>
    </citation>
    <scope>NUCLEOTIDE SEQUENCE [LARGE SCALE GENOMIC DNA]</scope>
    <source>
        <strain evidence="2 3">LH5</strain>
    </source>
</reference>
<dbReference type="Proteomes" id="UP000267945">
    <property type="component" value="Chromosome"/>
</dbReference>
<gene>
    <name evidence="2" type="primary">slpA_2</name>
    <name evidence="2" type="ORF">LH5_01622</name>
</gene>
<dbReference type="EMBL" id="CP019581">
    <property type="protein sequence ID" value="AZK91853.1"/>
    <property type="molecule type" value="Genomic_DNA"/>
</dbReference>
<evidence type="ECO:0000313" key="2">
    <source>
        <dbReference type="EMBL" id="AZK91853.1"/>
    </source>
</evidence>
<dbReference type="AlphaFoldDB" id="A0A3Q8SW77"/>
<dbReference type="GO" id="GO:0005199">
    <property type="term" value="F:structural constituent of cell wall"/>
    <property type="evidence" value="ECO:0007669"/>
    <property type="project" value="InterPro"/>
</dbReference>
<organism evidence="2 3">
    <name type="scientific">Lactobacillus helveticus</name>
    <name type="common">Lactobacillus suntoryeus</name>
    <dbReference type="NCBI Taxonomy" id="1587"/>
    <lineage>
        <taxon>Bacteria</taxon>
        <taxon>Bacillati</taxon>
        <taxon>Bacillota</taxon>
        <taxon>Bacilli</taxon>
        <taxon>Lactobacillales</taxon>
        <taxon>Lactobacillaceae</taxon>
        <taxon>Lactobacillus</taxon>
    </lineage>
</organism>
<dbReference type="PRINTS" id="PR01729">
    <property type="entry name" value="SURFACELAYER"/>
</dbReference>
<proteinExistence type="predicted"/>
<dbReference type="InterPro" id="IPR024968">
    <property type="entry name" value="SlpA_C_lactobacillus"/>
</dbReference>
<evidence type="ECO:0000259" key="1">
    <source>
        <dbReference type="Pfam" id="PF03217"/>
    </source>
</evidence>
<name>A0A3Q8SW77_LACHE</name>
<dbReference type="GO" id="GO:0009274">
    <property type="term" value="C:peptidoglycan-based cell wall"/>
    <property type="evidence" value="ECO:0007669"/>
    <property type="project" value="InterPro"/>
</dbReference>
<sequence length="363" mass="39361">MNKRTKLISLAAAALLTIAPTIASTVQADTTTNAVTTTANETSTNPVITFAGKSYDQDQSINDVTDDASFNYIPVRKMNSMSDTLSAIKNAFTATASSSDKTPVTVKVNMDSFNWEVAGKYPTTVTATNTQGKTTTLSFDLYVGEKNSGAVYANAKNPDGGNLYVFTIKGGVVSKAPVTIRSNTQLATFGTVTVNNVSYTRLNSANSDIYIHTSDIEGSNNTSSDAKPTTPAEPVTKTLMHTAILYNSEGKSLGKKYYSYRKISVLPDTVDINGSEYYKLALGANYDEAYIKASNIDGTKRTLKHNAYVYATSKRRADYTVLKKGQTITTYGGSYKFKNGKRYYRVAGATATNKRYVKVVNFK</sequence>
<protein>
    <submittedName>
        <fullName evidence="2">S-layer protein</fullName>
    </submittedName>
</protein>